<organism evidence="2 3">
    <name type="scientific">Dorcoceras hygrometricum</name>
    <dbReference type="NCBI Taxonomy" id="472368"/>
    <lineage>
        <taxon>Eukaryota</taxon>
        <taxon>Viridiplantae</taxon>
        <taxon>Streptophyta</taxon>
        <taxon>Embryophyta</taxon>
        <taxon>Tracheophyta</taxon>
        <taxon>Spermatophyta</taxon>
        <taxon>Magnoliopsida</taxon>
        <taxon>eudicotyledons</taxon>
        <taxon>Gunneridae</taxon>
        <taxon>Pentapetalae</taxon>
        <taxon>asterids</taxon>
        <taxon>lamiids</taxon>
        <taxon>Lamiales</taxon>
        <taxon>Gesneriaceae</taxon>
        <taxon>Didymocarpoideae</taxon>
        <taxon>Trichosporeae</taxon>
        <taxon>Loxocarpinae</taxon>
        <taxon>Dorcoceras</taxon>
    </lineage>
</organism>
<reference evidence="2 3" key="1">
    <citation type="journal article" date="2015" name="Proc. Natl. Acad. Sci. U.S.A.">
        <title>The resurrection genome of Boea hygrometrica: A blueprint for survival of dehydration.</title>
        <authorList>
            <person name="Xiao L."/>
            <person name="Yang G."/>
            <person name="Zhang L."/>
            <person name="Yang X."/>
            <person name="Zhao S."/>
            <person name="Ji Z."/>
            <person name="Zhou Q."/>
            <person name="Hu M."/>
            <person name="Wang Y."/>
            <person name="Chen M."/>
            <person name="Xu Y."/>
            <person name="Jin H."/>
            <person name="Xiao X."/>
            <person name="Hu G."/>
            <person name="Bao F."/>
            <person name="Hu Y."/>
            <person name="Wan P."/>
            <person name="Li L."/>
            <person name="Deng X."/>
            <person name="Kuang T."/>
            <person name="Xiang C."/>
            <person name="Zhu J.K."/>
            <person name="Oliver M.J."/>
            <person name="He Y."/>
        </authorList>
    </citation>
    <scope>NUCLEOTIDE SEQUENCE [LARGE SCALE GENOMIC DNA]</scope>
    <source>
        <strain evidence="3">cv. XS01</strain>
    </source>
</reference>
<protein>
    <submittedName>
        <fullName evidence="2">Uncharacterized protein</fullName>
    </submittedName>
</protein>
<dbReference type="AlphaFoldDB" id="A0A2Z7BNB8"/>
<accession>A0A2Z7BNB8</accession>
<evidence type="ECO:0000313" key="3">
    <source>
        <dbReference type="Proteomes" id="UP000250235"/>
    </source>
</evidence>
<dbReference type="Proteomes" id="UP000250235">
    <property type="component" value="Unassembled WGS sequence"/>
</dbReference>
<evidence type="ECO:0000256" key="1">
    <source>
        <dbReference type="SAM" id="MobiDB-lite"/>
    </source>
</evidence>
<keyword evidence="3" id="KW-1185">Reference proteome</keyword>
<proteinExistence type="predicted"/>
<feature type="compositionally biased region" description="Basic and acidic residues" evidence="1">
    <location>
        <begin position="9"/>
        <end position="23"/>
    </location>
</feature>
<sequence length="140" mass="15805">MMSALLTERNQKSAVDKERKSWISDDEVSNDVSNQKRVTVLPAVGEGKEEPAGTGFEKSTGEIDRRRRFKSQLQAYRYHQLDNQTQATAHPVVSYNEPAVAMNPVARLIQSKATLLCNPVDKEFRQKRKAVVGMNQQRSS</sequence>
<name>A0A2Z7BNB8_9LAMI</name>
<feature type="region of interest" description="Disordered" evidence="1">
    <location>
        <begin position="1"/>
        <end position="29"/>
    </location>
</feature>
<feature type="region of interest" description="Disordered" evidence="1">
    <location>
        <begin position="43"/>
        <end position="62"/>
    </location>
</feature>
<gene>
    <name evidence="2" type="ORF">F511_22646</name>
</gene>
<dbReference type="EMBL" id="KV003943">
    <property type="protein sequence ID" value="KZV36051.1"/>
    <property type="molecule type" value="Genomic_DNA"/>
</dbReference>
<evidence type="ECO:0000313" key="2">
    <source>
        <dbReference type="EMBL" id="KZV36051.1"/>
    </source>
</evidence>